<sequence length="45" mass="5269">MHVGTHMLVHIYGAGMMGQLSHHVRINGHRYLQLCRYMPVYLCML</sequence>
<evidence type="ECO:0000313" key="1">
    <source>
        <dbReference type="EMBL" id="MBX47308.1"/>
    </source>
</evidence>
<dbReference type="AlphaFoldDB" id="A0A2P2NXR2"/>
<accession>A0A2P2NXR2</accession>
<organism evidence="1">
    <name type="scientific">Rhizophora mucronata</name>
    <name type="common">Asiatic mangrove</name>
    <dbReference type="NCBI Taxonomy" id="61149"/>
    <lineage>
        <taxon>Eukaryota</taxon>
        <taxon>Viridiplantae</taxon>
        <taxon>Streptophyta</taxon>
        <taxon>Embryophyta</taxon>
        <taxon>Tracheophyta</taxon>
        <taxon>Spermatophyta</taxon>
        <taxon>Magnoliopsida</taxon>
        <taxon>eudicotyledons</taxon>
        <taxon>Gunneridae</taxon>
        <taxon>Pentapetalae</taxon>
        <taxon>rosids</taxon>
        <taxon>fabids</taxon>
        <taxon>Malpighiales</taxon>
        <taxon>Rhizophoraceae</taxon>
        <taxon>Rhizophora</taxon>
    </lineage>
</organism>
<dbReference type="EMBL" id="GGEC01066824">
    <property type="protein sequence ID" value="MBX47308.1"/>
    <property type="molecule type" value="Transcribed_RNA"/>
</dbReference>
<reference evidence="1" key="1">
    <citation type="submission" date="2018-02" db="EMBL/GenBank/DDBJ databases">
        <title>Rhizophora mucronata_Transcriptome.</title>
        <authorList>
            <person name="Meera S.P."/>
            <person name="Sreeshan A."/>
            <person name="Augustine A."/>
        </authorList>
    </citation>
    <scope>NUCLEOTIDE SEQUENCE</scope>
    <source>
        <tissue evidence="1">Leaf</tissue>
    </source>
</reference>
<proteinExistence type="predicted"/>
<protein>
    <submittedName>
        <fullName evidence="1">Uncharacterized protein</fullName>
    </submittedName>
</protein>
<name>A0A2P2NXR2_RHIMU</name>